<name>A0AAW7JQP6_9ACTN</name>
<reference evidence="3" key="1">
    <citation type="submission" date="2023-06" db="EMBL/GenBank/DDBJ databases">
        <authorList>
            <person name="Zeman M."/>
            <person name="Kubasova T."/>
            <person name="Jahodarova E."/>
            <person name="Nykrynova M."/>
            <person name="Rychlik I."/>
        </authorList>
    </citation>
    <scope>NUCLEOTIDE SEQUENCE</scope>
    <source>
        <strain evidence="3">15_COKtk</strain>
        <strain evidence="2">176_SSukc20</strain>
    </source>
</reference>
<comment type="caution">
    <text evidence="3">The sequence shown here is derived from an EMBL/GenBank/DDBJ whole genome shotgun (WGS) entry which is preliminary data.</text>
</comment>
<dbReference type="AlphaFoldDB" id="A0AAW7JQP6"/>
<dbReference type="InterPro" id="IPR018445">
    <property type="entry name" value="Put_Phosphate_transp_reg"/>
</dbReference>
<dbReference type="Gene3D" id="1.20.58.220">
    <property type="entry name" value="Phosphate transport system protein phou homolog 2, domain 2"/>
    <property type="match status" value="1"/>
</dbReference>
<sequence length="207" mass="23829">MARKKDSFYFDSFTSCGQLACQAAQLLADIMRTFDPDRIGENIDAMHAIEQQADEHKHQVLDALSTAFVTPIDREDLAEVSDYLDTVVDRIEGVLLRLYFDNIQSIRPDALQLVEMIERSCQEMCKLLEELPQFRRTNSLREHVIAINSIEEEADQVYINAMRKLHTSCDDPMQVFTWHEVYTFLEYCVDSVEHVADTVGSIVMKNS</sequence>
<proteinExistence type="inferred from homology"/>
<keyword evidence="4" id="KW-1185">Reference proteome</keyword>
<evidence type="ECO:0000256" key="1">
    <source>
        <dbReference type="ARBA" id="ARBA00008591"/>
    </source>
</evidence>
<dbReference type="PANTHER" id="PTHR37298:SF1">
    <property type="entry name" value="UPF0111 PROTEIN YKAA"/>
    <property type="match status" value="1"/>
</dbReference>
<protein>
    <submittedName>
        <fullName evidence="3">DUF47 family protein</fullName>
    </submittedName>
</protein>
<dbReference type="Proteomes" id="UP001168435">
    <property type="component" value="Unassembled WGS sequence"/>
</dbReference>
<organism evidence="3 5">
    <name type="scientific">Collinsella ihumii</name>
    <dbReference type="NCBI Taxonomy" id="1720204"/>
    <lineage>
        <taxon>Bacteria</taxon>
        <taxon>Bacillati</taxon>
        <taxon>Actinomycetota</taxon>
        <taxon>Coriobacteriia</taxon>
        <taxon>Coriobacteriales</taxon>
        <taxon>Coriobacteriaceae</taxon>
        <taxon>Collinsella</taxon>
    </lineage>
</organism>
<reference evidence="3" key="2">
    <citation type="submission" date="2023-08" db="EMBL/GenBank/DDBJ databases">
        <title>Identification and characterization of horizontal gene transfer across gut microbiota members of farm animals based on homology search.</title>
        <authorList>
            <person name="Schwarzerova J."/>
            <person name="Nykrynova M."/>
            <person name="Jureckova K."/>
            <person name="Cejkova D."/>
            <person name="Rychlik I."/>
        </authorList>
    </citation>
    <scope>NUCLEOTIDE SEQUENCE</scope>
    <source>
        <strain evidence="3">15_COKtk</strain>
        <strain evidence="2">176_SSukc20</strain>
    </source>
</reference>
<dbReference type="EMBL" id="JAUEIQ010000001">
    <property type="protein sequence ID" value="MDN0063120.1"/>
    <property type="molecule type" value="Genomic_DNA"/>
</dbReference>
<dbReference type="Proteomes" id="UP001168505">
    <property type="component" value="Unassembled WGS sequence"/>
</dbReference>
<dbReference type="RefSeq" id="WP_066832969.1">
    <property type="nucleotide sequence ID" value="NZ_CABKVW010000010.1"/>
</dbReference>
<dbReference type="Pfam" id="PF01865">
    <property type="entry name" value="PhoU_div"/>
    <property type="match status" value="1"/>
</dbReference>
<evidence type="ECO:0000313" key="3">
    <source>
        <dbReference type="EMBL" id="MDN0069387.1"/>
    </source>
</evidence>
<evidence type="ECO:0000313" key="5">
    <source>
        <dbReference type="Proteomes" id="UP001168505"/>
    </source>
</evidence>
<comment type="similarity">
    <text evidence="1">Belongs to the UPF0111 family.</text>
</comment>
<evidence type="ECO:0000313" key="4">
    <source>
        <dbReference type="Proteomes" id="UP001168435"/>
    </source>
</evidence>
<accession>A0AAW7JQP6</accession>
<dbReference type="EMBL" id="JAUEIR010000005">
    <property type="protein sequence ID" value="MDN0069387.1"/>
    <property type="molecule type" value="Genomic_DNA"/>
</dbReference>
<evidence type="ECO:0000313" key="2">
    <source>
        <dbReference type="EMBL" id="MDN0063120.1"/>
    </source>
</evidence>
<gene>
    <name evidence="2" type="ORF">QVN30_02210</name>
    <name evidence="3" type="ORF">QVN40_06670</name>
</gene>
<dbReference type="InterPro" id="IPR052912">
    <property type="entry name" value="UPF0111_domain"/>
</dbReference>
<dbReference type="InterPro" id="IPR038078">
    <property type="entry name" value="PhoU-like_sf"/>
</dbReference>
<dbReference type="PANTHER" id="PTHR37298">
    <property type="entry name" value="UPF0111 PROTEIN YKAA"/>
    <property type="match status" value="1"/>
</dbReference>